<keyword evidence="5" id="KW-0229">DNA integration</keyword>
<gene>
    <name evidence="12" type="ORF">H4C44_08660</name>
</gene>
<keyword evidence="8" id="KW-0131">Cell cycle</keyword>
<dbReference type="InterPro" id="IPR010998">
    <property type="entry name" value="Integrase_recombinase_N"/>
</dbReference>
<evidence type="ECO:0000256" key="1">
    <source>
        <dbReference type="ARBA" id="ARBA00004496"/>
    </source>
</evidence>
<dbReference type="GO" id="GO:0007059">
    <property type="term" value="P:chromosome segregation"/>
    <property type="evidence" value="ECO:0007669"/>
    <property type="project" value="UniProtKB-KW"/>
</dbReference>
<dbReference type="GO" id="GO:0003677">
    <property type="term" value="F:DNA binding"/>
    <property type="evidence" value="ECO:0007669"/>
    <property type="project" value="UniProtKB-UniRule"/>
</dbReference>
<dbReference type="Gene3D" id="1.10.150.130">
    <property type="match status" value="1"/>
</dbReference>
<evidence type="ECO:0000256" key="4">
    <source>
        <dbReference type="ARBA" id="ARBA00022829"/>
    </source>
</evidence>
<dbReference type="Gene3D" id="1.10.443.10">
    <property type="entry name" value="Intergrase catalytic core"/>
    <property type="match status" value="1"/>
</dbReference>
<dbReference type="PANTHER" id="PTHR30349">
    <property type="entry name" value="PHAGE INTEGRASE-RELATED"/>
    <property type="match status" value="1"/>
</dbReference>
<dbReference type="PROSITE" id="PS51898">
    <property type="entry name" value="TYR_RECOMBINASE"/>
    <property type="match status" value="1"/>
</dbReference>
<dbReference type="InterPro" id="IPR044068">
    <property type="entry name" value="CB"/>
</dbReference>
<dbReference type="AlphaFoldDB" id="A0A7W2PSK7"/>
<evidence type="ECO:0000313" key="12">
    <source>
        <dbReference type="EMBL" id="MBA6059241.1"/>
    </source>
</evidence>
<keyword evidence="3" id="KW-0132">Cell division</keyword>
<dbReference type="GO" id="GO:0015074">
    <property type="term" value="P:DNA integration"/>
    <property type="evidence" value="ECO:0007669"/>
    <property type="project" value="UniProtKB-KW"/>
</dbReference>
<dbReference type="InterPro" id="IPR050090">
    <property type="entry name" value="Tyrosine_recombinase_XerCD"/>
</dbReference>
<evidence type="ECO:0000259" key="10">
    <source>
        <dbReference type="PROSITE" id="PS51898"/>
    </source>
</evidence>
<proteinExistence type="predicted"/>
<dbReference type="RefSeq" id="WP_181098026.1">
    <property type="nucleotide sequence ID" value="NZ_JACGCU010000011.1"/>
</dbReference>
<evidence type="ECO:0000256" key="9">
    <source>
        <dbReference type="PROSITE-ProRule" id="PRU01248"/>
    </source>
</evidence>
<dbReference type="PANTHER" id="PTHR30349:SF77">
    <property type="entry name" value="TYROSINE RECOMBINASE XERC"/>
    <property type="match status" value="1"/>
</dbReference>
<keyword evidence="6 9" id="KW-0238">DNA-binding</keyword>
<sequence>MKNNACTPVPLFGTYRWFVSVSDDVDDSTVVAVQKYLAGFDSRLSALDGYEAVRGFLESYASNEATFNSYRTHAERLLLWSLLIRERPLLDLRRSDAEEFLNFCMSPPPGWIGKIVRNRYLSKNYSIAPNPDWRPFATSREANCYKLTAGSIAQIFSVCSSLYEYAIDEGVCTVVNPFRAIKQKSKFKNRSVQELTTRSLTPLQWEYVLEAAESMANSEPERHERSLYIAATMFSMYLRVSDLCGRDNWQPSMGDFRPDHEGNWWFHVIGKGNKAGKIAVRADYVELYLKRYRLHLGLSPLPLHNESTPLLMTFNGKAGLSTRMVRFIMREVFDFAIDRMVSEGRHEEEIQNLGVATTHWLRHTAATFDAPFRDPKDLQADLRHSSLATTQNIYYSSHDNQRAYSIQKLSMKDRG</sequence>
<dbReference type="PROSITE" id="PS51900">
    <property type="entry name" value="CB"/>
    <property type="match status" value="1"/>
</dbReference>
<evidence type="ECO:0000256" key="6">
    <source>
        <dbReference type="ARBA" id="ARBA00023125"/>
    </source>
</evidence>
<dbReference type="GO" id="GO:0051301">
    <property type="term" value="P:cell division"/>
    <property type="evidence" value="ECO:0007669"/>
    <property type="project" value="UniProtKB-KW"/>
</dbReference>
<organism evidence="12 13">
    <name type="scientific">Pseudomonas juntendi</name>
    <dbReference type="NCBI Taxonomy" id="2666183"/>
    <lineage>
        <taxon>Bacteria</taxon>
        <taxon>Pseudomonadati</taxon>
        <taxon>Pseudomonadota</taxon>
        <taxon>Gammaproteobacteria</taxon>
        <taxon>Pseudomonadales</taxon>
        <taxon>Pseudomonadaceae</taxon>
        <taxon>Pseudomonas</taxon>
    </lineage>
</organism>
<comment type="subcellular location">
    <subcellularLocation>
        <location evidence="1">Cytoplasm</location>
    </subcellularLocation>
</comment>
<protein>
    <submittedName>
        <fullName evidence="12">Site-specific integrase</fullName>
    </submittedName>
</protein>
<keyword evidence="7" id="KW-0233">DNA recombination</keyword>
<dbReference type="GO" id="GO:0005737">
    <property type="term" value="C:cytoplasm"/>
    <property type="evidence" value="ECO:0007669"/>
    <property type="project" value="UniProtKB-SubCell"/>
</dbReference>
<dbReference type="GeneID" id="83679993"/>
<evidence type="ECO:0000313" key="13">
    <source>
        <dbReference type="Proteomes" id="UP000556620"/>
    </source>
</evidence>
<dbReference type="InterPro" id="IPR013762">
    <property type="entry name" value="Integrase-like_cat_sf"/>
</dbReference>
<evidence type="ECO:0000256" key="8">
    <source>
        <dbReference type="ARBA" id="ARBA00023306"/>
    </source>
</evidence>
<comment type="caution">
    <text evidence="12">The sequence shown here is derived from an EMBL/GenBank/DDBJ whole genome shotgun (WGS) entry which is preliminary data.</text>
</comment>
<dbReference type="GO" id="GO:0006310">
    <property type="term" value="P:DNA recombination"/>
    <property type="evidence" value="ECO:0007669"/>
    <property type="project" value="UniProtKB-KW"/>
</dbReference>
<reference evidence="12 13" key="1">
    <citation type="submission" date="2020-07" db="EMBL/GenBank/DDBJ databases">
        <title>Diversity of carbapenemase encoding genes among Pseudomonas putida group clinical isolates in a tertiary Brazilian hospital.</title>
        <authorList>
            <person name="Alberto-Lei F."/>
            <person name="Nodari C.S."/>
            <person name="Streling A.P."/>
            <person name="Paulino J.T."/>
            <person name="Bessa-Neto F.O."/>
            <person name="Cayo R."/>
            <person name="Gales A.C."/>
        </authorList>
    </citation>
    <scope>NUCLEOTIDE SEQUENCE [LARGE SCALE GENOMIC DNA]</scope>
    <source>
        <strain evidence="12 13">14535</strain>
    </source>
</reference>
<keyword evidence="4" id="KW-0159">Chromosome partition</keyword>
<dbReference type="InterPro" id="IPR002104">
    <property type="entry name" value="Integrase_catalytic"/>
</dbReference>
<feature type="domain" description="Core-binding (CB)" evidence="11">
    <location>
        <begin position="47"/>
        <end position="167"/>
    </location>
</feature>
<evidence type="ECO:0000256" key="2">
    <source>
        <dbReference type="ARBA" id="ARBA00022490"/>
    </source>
</evidence>
<evidence type="ECO:0000256" key="7">
    <source>
        <dbReference type="ARBA" id="ARBA00023172"/>
    </source>
</evidence>
<name>A0A7W2PSK7_9PSED</name>
<feature type="domain" description="Tyr recombinase" evidence="10">
    <location>
        <begin position="195"/>
        <end position="408"/>
    </location>
</feature>
<evidence type="ECO:0000256" key="5">
    <source>
        <dbReference type="ARBA" id="ARBA00022908"/>
    </source>
</evidence>
<dbReference type="Proteomes" id="UP000556620">
    <property type="component" value="Unassembled WGS sequence"/>
</dbReference>
<dbReference type="InterPro" id="IPR011010">
    <property type="entry name" value="DNA_brk_join_enz"/>
</dbReference>
<accession>A0A7W2PSK7</accession>
<dbReference type="EMBL" id="JACGCU010000011">
    <property type="protein sequence ID" value="MBA6059241.1"/>
    <property type="molecule type" value="Genomic_DNA"/>
</dbReference>
<keyword evidence="2" id="KW-0963">Cytoplasm</keyword>
<evidence type="ECO:0000259" key="11">
    <source>
        <dbReference type="PROSITE" id="PS51900"/>
    </source>
</evidence>
<evidence type="ECO:0000256" key="3">
    <source>
        <dbReference type="ARBA" id="ARBA00022618"/>
    </source>
</evidence>
<dbReference type="SUPFAM" id="SSF56349">
    <property type="entry name" value="DNA breaking-rejoining enzymes"/>
    <property type="match status" value="1"/>
</dbReference>